<dbReference type="InterPro" id="IPR039425">
    <property type="entry name" value="RNA_pol_sigma-70-like"/>
</dbReference>
<evidence type="ECO:0000313" key="10">
    <source>
        <dbReference type="Proteomes" id="UP000636458"/>
    </source>
</evidence>
<dbReference type="EMBL" id="JAEPES010000004">
    <property type="protein sequence ID" value="MBK4348576.1"/>
    <property type="molecule type" value="Genomic_DNA"/>
</dbReference>
<dbReference type="InterPro" id="IPR007627">
    <property type="entry name" value="RNA_pol_sigma70_r2"/>
</dbReference>
<dbReference type="PROSITE" id="PS01063">
    <property type="entry name" value="SIGMA70_ECF"/>
    <property type="match status" value="1"/>
</dbReference>
<evidence type="ECO:0000259" key="8">
    <source>
        <dbReference type="Pfam" id="PF08281"/>
    </source>
</evidence>
<evidence type="ECO:0000256" key="2">
    <source>
        <dbReference type="ARBA" id="ARBA00023015"/>
    </source>
</evidence>
<dbReference type="GO" id="GO:0006950">
    <property type="term" value="P:response to stress"/>
    <property type="evidence" value="ECO:0007669"/>
    <property type="project" value="UniProtKB-ARBA"/>
</dbReference>
<comment type="similarity">
    <text evidence="1 6">Belongs to the sigma-70 factor family. ECF subfamily.</text>
</comment>
<dbReference type="Proteomes" id="UP000636458">
    <property type="component" value="Unassembled WGS sequence"/>
</dbReference>
<sequence length="188" mass="21231">MADVLSDSAEHSLVTAFKAGDEAALAVIYERWGSLVYTLAIRSLGNATDAEDVTQHVFIAAWQSRQNFDPSRSRLVAWLMGITHNKIVDALDKRARERRDRETMAQSLDRDSLAWTDDVVERMLLADELSRLDPVPRRIMNMAFFDRLTHVQIAQSLNLPLGTVKSHIRRSLGAMRERLEVDGGARQS</sequence>
<keyword evidence="5 6" id="KW-0804">Transcription</keyword>
<dbReference type="Gene3D" id="1.10.10.10">
    <property type="entry name" value="Winged helix-like DNA-binding domain superfamily/Winged helix DNA-binding domain"/>
    <property type="match status" value="1"/>
</dbReference>
<feature type="domain" description="RNA polymerase sigma-70 region 2" evidence="7">
    <location>
        <begin position="28"/>
        <end position="96"/>
    </location>
</feature>
<keyword evidence="2 6" id="KW-0805">Transcription regulation</keyword>
<keyword evidence="4 6" id="KW-0238">DNA-binding</keyword>
<feature type="domain" description="RNA polymerase sigma factor 70 region 4 type 2" evidence="8">
    <location>
        <begin position="123"/>
        <end position="173"/>
    </location>
</feature>
<evidence type="ECO:0000256" key="1">
    <source>
        <dbReference type="ARBA" id="ARBA00010641"/>
    </source>
</evidence>
<dbReference type="Pfam" id="PF08281">
    <property type="entry name" value="Sigma70_r4_2"/>
    <property type="match status" value="1"/>
</dbReference>
<dbReference type="InterPro" id="IPR013324">
    <property type="entry name" value="RNA_pol_sigma_r3/r4-like"/>
</dbReference>
<dbReference type="Gene3D" id="1.10.1740.10">
    <property type="match status" value="1"/>
</dbReference>
<gene>
    <name evidence="9" type="ORF">IV501_13110</name>
</gene>
<dbReference type="InterPro" id="IPR000838">
    <property type="entry name" value="RNA_pol_sigma70_ECF_CS"/>
</dbReference>
<dbReference type="SUPFAM" id="SSF88659">
    <property type="entry name" value="Sigma3 and sigma4 domains of RNA polymerase sigma factors"/>
    <property type="match status" value="1"/>
</dbReference>
<dbReference type="Pfam" id="PF04542">
    <property type="entry name" value="Sigma70_r2"/>
    <property type="match status" value="1"/>
</dbReference>
<evidence type="ECO:0000256" key="3">
    <source>
        <dbReference type="ARBA" id="ARBA00023082"/>
    </source>
</evidence>
<dbReference type="SUPFAM" id="SSF88946">
    <property type="entry name" value="Sigma2 domain of RNA polymerase sigma factors"/>
    <property type="match status" value="1"/>
</dbReference>
<evidence type="ECO:0000313" key="9">
    <source>
        <dbReference type="EMBL" id="MBK4348576.1"/>
    </source>
</evidence>
<protein>
    <recommendedName>
        <fullName evidence="6">RNA polymerase sigma factor</fullName>
    </recommendedName>
</protein>
<keyword evidence="3 6" id="KW-0731">Sigma factor</keyword>
<dbReference type="NCBIfam" id="TIGR02937">
    <property type="entry name" value="sigma70-ECF"/>
    <property type="match status" value="1"/>
</dbReference>
<dbReference type="GO" id="GO:0006352">
    <property type="term" value="P:DNA-templated transcription initiation"/>
    <property type="evidence" value="ECO:0007669"/>
    <property type="project" value="InterPro"/>
</dbReference>
<dbReference type="GO" id="GO:0003677">
    <property type="term" value="F:DNA binding"/>
    <property type="evidence" value="ECO:0007669"/>
    <property type="project" value="UniProtKB-KW"/>
</dbReference>
<accession>A0A934SL19</accession>
<dbReference type="InterPro" id="IPR036388">
    <property type="entry name" value="WH-like_DNA-bd_sf"/>
</dbReference>
<name>A0A934SL19_9MICO</name>
<dbReference type="InterPro" id="IPR014284">
    <property type="entry name" value="RNA_pol_sigma-70_dom"/>
</dbReference>
<evidence type="ECO:0000259" key="7">
    <source>
        <dbReference type="Pfam" id="PF04542"/>
    </source>
</evidence>
<comment type="caution">
    <text evidence="9">The sequence shown here is derived from an EMBL/GenBank/DDBJ whole genome shotgun (WGS) entry which is preliminary data.</text>
</comment>
<dbReference type="RefSeq" id="WP_200556768.1">
    <property type="nucleotide sequence ID" value="NZ_JAEPES010000004.1"/>
</dbReference>
<proteinExistence type="inferred from homology"/>
<dbReference type="InterPro" id="IPR013325">
    <property type="entry name" value="RNA_pol_sigma_r2"/>
</dbReference>
<evidence type="ECO:0000256" key="4">
    <source>
        <dbReference type="ARBA" id="ARBA00023125"/>
    </source>
</evidence>
<dbReference type="AlphaFoldDB" id="A0A934SL19"/>
<evidence type="ECO:0000256" key="5">
    <source>
        <dbReference type="ARBA" id="ARBA00023163"/>
    </source>
</evidence>
<dbReference type="PANTHER" id="PTHR43133">
    <property type="entry name" value="RNA POLYMERASE ECF-TYPE SIGMA FACTO"/>
    <property type="match status" value="1"/>
</dbReference>
<dbReference type="GO" id="GO:0016987">
    <property type="term" value="F:sigma factor activity"/>
    <property type="evidence" value="ECO:0007669"/>
    <property type="project" value="UniProtKB-KW"/>
</dbReference>
<evidence type="ECO:0000256" key="6">
    <source>
        <dbReference type="RuleBase" id="RU000716"/>
    </source>
</evidence>
<organism evidence="9 10">
    <name type="scientific">Lacisediminihabitans changchengi</name>
    <dbReference type="NCBI Taxonomy" id="2787634"/>
    <lineage>
        <taxon>Bacteria</taxon>
        <taxon>Bacillati</taxon>
        <taxon>Actinomycetota</taxon>
        <taxon>Actinomycetes</taxon>
        <taxon>Micrococcales</taxon>
        <taxon>Microbacteriaceae</taxon>
        <taxon>Lacisediminihabitans</taxon>
    </lineage>
</organism>
<reference evidence="9" key="1">
    <citation type="submission" date="2021-01" db="EMBL/GenBank/DDBJ databases">
        <title>Lacisediminihabitans sp. nov. strain G11-30, isolated from Antarctic Soil.</title>
        <authorList>
            <person name="Li J."/>
        </authorList>
    </citation>
    <scope>NUCLEOTIDE SEQUENCE</scope>
    <source>
        <strain evidence="9">G11-30</strain>
    </source>
</reference>
<dbReference type="PANTHER" id="PTHR43133:SF62">
    <property type="entry name" value="RNA POLYMERASE SIGMA FACTOR SIGZ"/>
    <property type="match status" value="1"/>
</dbReference>
<keyword evidence="10" id="KW-1185">Reference proteome</keyword>
<dbReference type="InterPro" id="IPR013249">
    <property type="entry name" value="RNA_pol_sigma70_r4_t2"/>
</dbReference>